<organism evidence="1 2">
    <name type="scientific">Arctium lappa</name>
    <name type="common">Greater burdock</name>
    <name type="synonym">Lappa major</name>
    <dbReference type="NCBI Taxonomy" id="4217"/>
    <lineage>
        <taxon>Eukaryota</taxon>
        <taxon>Viridiplantae</taxon>
        <taxon>Streptophyta</taxon>
        <taxon>Embryophyta</taxon>
        <taxon>Tracheophyta</taxon>
        <taxon>Spermatophyta</taxon>
        <taxon>Magnoliopsida</taxon>
        <taxon>eudicotyledons</taxon>
        <taxon>Gunneridae</taxon>
        <taxon>Pentapetalae</taxon>
        <taxon>asterids</taxon>
        <taxon>campanulids</taxon>
        <taxon>Asterales</taxon>
        <taxon>Asteraceae</taxon>
        <taxon>Carduoideae</taxon>
        <taxon>Cardueae</taxon>
        <taxon>Arctiinae</taxon>
        <taxon>Arctium</taxon>
    </lineage>
</organism>
<proteinExistence type="predicted"/>
<sequence length="161" mass="17436">MGLPNVLDNSSSLEQKKPGFKELDLGSPLARPTTSNSGTGGGILVLVGVSHYEEVNATTSPAITMPEKLRYGSGDLNRKGVIGDRFPLKLHWDLECLGNKEQLVEDQKLGEDDPLEVEVDVFYSGDESDIEGERKRNLRKLRKDHANDGGNITTASSISAA</sequence>
<protein>
    <submittedName>
        <fullName evidence="1">Uncharacterized protein</fullName>
    </submittedName>
</protein>
<gene>
    <name evidence="1" type="ORF">L6452_02792</name>
</gene>
<dbReference type="Proteomes" id="UP001055879">
    <property type="component" value="Linkage Group LG01"/>
</dbReference>
<name>A0ACB9FLN5_ARCLA</name>
<accession>A0ACB9FLN5</accession>
<reference evidence="2" key="1">
    <citation type="journal article" date="2022" name="Mol. Ecol. Resour.">
        <title>The genomes of chicory, endive, great burdock and yacon provide insights into Asteraceae palaeo-polyploidization history and plant inulin production.</title>
        <authorList>
            <person name="Fan W."/>
            <person name="Wang S."/>
            <person name="Wang H."/>
            <person name="Wang A."/>
            <person name="Jiang F."/>
            <person name="Liu H."/>
            <person name="Zhao H."/>
            <person name="Xu D."/>
            <person name="Zhang Y."/>
        </authorList>
    </citation>
    <scope>NUCLEOTIDE SEQUENCE [LARGE SCALE GENOMIC DNA]</scope>
    <source>
        <strain evidence="2">cv. Niubang</strain>
    </source>
</reference>
<evidence type="ECO:0000313" key="1">
    <source>
        <dbReference type="EMBL" id="KAI3771626.1"/>
    </source>
</evidence>
<evidence type="ECO:0000313" key="2">
    <source>
        <dbReference type="Proteomes" id="UP001055879"/>
    </source>
</evidence>
<comment type="caution">
    <text evidence="1">The sequence shown here is derived from an EMBL/GenBank/DDBJ whole genome shotgun (WGS) entry which is preliminary data.</text>
</comment>
<keyword evidence="2" id="KW-1185">Reference proteome</keyword>
<reference evidence="1 2" key="2">
    <citation type="journal article" date="2022" name="Mol. Ecol. Resour.">
        <title>The genomes of chicory, endive, great burdock and yacon provide insights into Asteraceae paleo-polyploidization history and plant inulin production.</title>
        <authorList>
            <person name="Fan W."/>
            <person name="Wang S."/>
            <person name="Wang H."/>
            <person name="Wang A."/>
            <person name="Jiang F."/>
            <person name="Liu H."/>
            <person name="Zhao H."/>
            <person name="Xu D."/>
            <person name="Zhang Y."/>
        </authorList>
    </citation>
    <scope>NUCLEOTIDE SEQUENCE [LARGE SCALE GENOMIC DNA]</scope>
    <source>
        <strain evidence="2">cv. Niubang</strain>
    </source>
</reference>
<dbReference type="EMBL" id="CM042047">
    <property type="protein sequence ID" value="KAI3771626.1"/>
    <property type="molecule type" value="Genomic_DNA"/>
</dbReference>